<dbReference type="Pfam" id="PF13036">
    <property type="entry name" value="LpoB"/>
    <property type="match status" value="1"/>
</dbReference>
<evidence type="ECO:0000313" key="1">
    <source>
        <dbReference type="EMBL" id="AEO08148.1"/>
    </source>
</evidence>
<gene>
    <name evidence="1" type="primary">ycfM</name>
    <name evidence="1" type="ORF">BUAMB_337</name>
</gene>
<dbReference type="RefSeq" id="WP_014500052.1">
    <property type="nucleotide sequence ID" value="NC_017259.1"/>
</dbReference>
<dbReference type="STRING" id="1005057.BUAMB_337"/>
<evidence type="ECO:0000313" key="2">
    <source>
        <dbReference type="Proteomes" id="UP000006139"/>
    </source>
</evidence>
<proteinExistence type="predicted"/>
<dbReference type="Proteomes" id="UP000006139">
    <property type="component" value="Chromosome"/>
</dbReference>
<reference evidence="1 2" key="1">
    <citation type="journal article" date="2011" name="PLoS Genet.">
        <title>Sequence conservation and functional constraint on intergenic spacers in reduced genomes of the obligate symbiont buchnera.</title>
        <authorList>
            <person name="Degnan P.H."/>
            <person name="Ochman H."/>
            <person name="Moran N.A."/>
        </authorList>
    </citation>
    <scope>NUCLEOTIDE SEQUENCE [LARGE SCALE GENOMIC DNA]</scope>
    <source>
        <strain evidence="1 2">Ua</strain>
    </source>
</reference>
<dbReference type="EMBL" id="CP002648">
    <property type="protein sequence ID" value="AEO08148.1"/>
    <property type="molecule type" value="Genomic_DNA"/>
</dbReference>
<dbReference type="PATRIC" id="fig|1005057.4.peg.324"/>
<dbReference type="KEGG" id="buh:BUAMB_337"/>
<dbReference type="eggNOG" id="COG3417">
    <property type="taxonomic scope" value="Bacteria"/>
</dbReference>
<organism evidence="1 2">
    <name type="scientific">Buchnera aphidicola str. Ua</name>
    <name type="common">Uroleucon ambrosiae</name>
    <dbReference type="NCBI Taxonomy" id="1005057"/>
    <lineage>
        <taxon>Bacteria</taxon>
        <taxon>Pseudomonadati</taxon>
        <taxon>Pseudomonadota</taxon>
        <taxon>Gammaproteobacteria</taxon>
        <taxon>Enterobacterales</taxon>
        <taxon>Erwiniaceae</taxon>
        <taxon>Buchnera</taxon>
    </lineage>
</organism>
<keyword evidence="1" id="KW-0449">Lipoprotein</keyword>
<dbReference type="InterPro" id="IPR014094">
    <property type="entry name" value="LpoB"/>
</dbReference>
<name>G2LPL1_BUCUM</name>
<dbReference type="Gene3D" id="3.40.50.10610">
    <property type="entry name" value="ABC-type transport auxiliary lipoprotein component"/>
    <property type="match status" value="1"/>
</dbReference>
<dbReference type="HOGENOM" id="CLU_1773871_0_0_6"/>
<sequence length="173" mass="20499">MAINLLYDFFINGCNINKNLNNNLIQEKTHFIIVDFNSAIEKIMINIIKLNNLLHYQNTLWFIDFPENHTNIDLDNTILINVIKEQFNKTNNIINFLEHKSIEKDKKKLGISNINKNLENSVAMLLSRNNHVTYYLRSYIFGEKNPYSLKIELVLVKTGEIVFTQLEKFYWKK</sequence>
<dbReference type="AlphaFoldDB" id="G2LPL1"/>
<dbReference type="OrthoDB" id="6554269at2"/>
<accession>G2LPL1</accession>
<protein>
    <submittedName>
        <fullName evidence="1">Outer membrane lipoprotein-activator of PBP1B activity</fullName>
    </submittedName>
</protein>